<organism evidence="2 3">
    <name type="scientific">Sorghum bicolor</name>
    <name type="common">Sorghum</name>
    <name type="synonym">Sorghum vulgare</name>
    <dbReference type="NCBI Taxonomy" id="4558"/>
    <lineage>
        <taxon>Eukaryota</taxon>
        <taxon>Viridiplantae</taxon>
        <taxon>Streptophyta</taxon>
        <taxon>Embryophyta</taxon>
        <taxon>Tracheophyta</taxon>
        <taxon>Spermatophyta</taxon>
        <taxon>Magnoliopsida</taxon>
        <taxon>Liliopsida</taxon>
        <taxon>Poales</taxon>
        <taxon>Poaceae</taxon>
        <taxon>PACMAD clade</taxon>
        <taxon>Panicoideae</taxon>
        <taxon>Andropogonodae</taxon>
        <taxon>Andropogoneae</taxon>
        <taxon>Sorghinae</taxon>
        <taxon>Sorghum</taxon>
    </lineage>
</organism>
<reference evidence="2" key="2">
    <citation type="submission" date="2020-10" db="EMBL/GenBank/DDBJ databases">
        <authorList>
            <person name="Cooper E.A."/>
            <person name="Brenton Z.W."/>
            <person name="Flinn B.S."/>
            <person name="Jenkins J."/>
            <person name="Shu S."/>
            <person name="Flowers D."/>
            <person name="Luo F."/>
            <person name="Wang Y."/>
            <person name="Xia P."/>
            <person name="Barry K."/>
            <person name="Daum C."/>
            <person name="Lipzen A."/>
            <person name="Yoshinaga Y."/>
            <person name="Schmutz J."/>
            <person name="Saski C."/>
            <person name="Vermerris W."/>
            <person name="Kresovich S."/>
        </authorList>
    </citation>
    <scope>NUCLEOTIDE SEQUENCE</scope>
</reference>
<evidence type="ECO:0000256" key="1">
    <source>
        <dbReference type="SAM" id="MobiDB-lite"/>
    </source>
</evidence>
<evidence type="ECO:0000313" key="2">
    <source>
        <dbReference type="EMBL" id="KAG0549811.1"/>
    </source>
</evidence>
<feature type="compositionally biased region" description="Basic and acidic residues" evidence="1">
    <location>
        <begin position="169"/>
        <end position="186"/>
    </location>
</feature>
<gene>
    <name evidence="2" type="ORF">BDA96_01G286500</name>
</gene>
<dbReference type="Pfam" id="PF01190">
    <property type="entry name" value="Pollen_Ole_e_1"/>
    <property type="match status" value="1"/>
</dbReference>
<name>A0A921S1F8_SORBI</name>
<feature type="region of interest" description="Disordered" evidence="1">
    <location>
        <begin position="165"/>
        <end position="210"/>
    </location>
</feature>
<dbReference type="PANTHER" id="PTHR33935:SF21">
    <property type="entry name" value="PROLINE-RICH PROTEIN"/>
    <property type="match status" value="1"/>
</dbReference>
<comment type="caution">
    <text evidence="2">The sequence shown here is derived from an EMBL/GenBank/DDBJ whole genome shotgun (WGS) entry which is preliminary data.</text>
</comment>
<protein>
    <recommendedName>
        <fullName evidence="4">Proline-rich protein</fullName>
    </recommendedName>
</protein>
<evidence type="ECO:0008006" key="4">
    <source>
        <dbReference type="Google" id="ProtNLM"/>
    </source>
</evidence>
<feature type="compositionally biased region" description="Pro residues" evidence="1">
    <location>
        <begin position="311"/>
        <end position="326"/>
    </location>
</feature>
<feature type="compositionally biased region" description="Polar residues" evidence="1">
    <location>
        <begin position="256"/>
        <end position="270"/>
    </location>
</feature>
<sequence length="332" mass="35993">MCWTCFPSMEAVPRRTVLGACAVAVLMAIAVANARSAEAASVVGLAKCADCTRKNVNAEAAFNGLKVAIKCKNSKGEYESKAVGELQSTGAFSVPVSVNLAGCVAQLHNAAGTPCPGQEPSRITPLSDGTFVAIPAGNTQQASSAVCASVTICGPVMKYFHEHFHKKDKKPEPSKPEPEPEPKPQPEHQPPTPTYGSATPPIYHPPAMNMHLTDHFHKDHELEHFFDHFHKKPVVPPKPEPQPKPQPESQPPTPTYGSATPTNGSPTPVSNHAPHMFHHFYKGHHDHHFFDYFHKKPVPPEPKPEPKPQPDNHPPVPTFGSPPPLYHAPAKH</sequence>
<dbReference type="PANTHER" id="PTHR33935">
    <property type="entry name" value="OS10G0148100 PROTEIN"/>
    <property type="match status" value="1"/>
</dbReference>
<proteinExistence type="predicted"/>
<reference evidence="2" key="1">
    <citation type="journal article" date="2019" name="BMC Genomics">
        <title>A new reference genome for Sorghum bicolor reveals high levels of sequence similarity between sweet and grain genotypes: implications for the genetics of sugar metabolism.</title>
        <authorList>
            <person name="Cooper E.A."/>
            <person name="Brenton Z.W."/>
            <person name="Flinn B.S."/>
            <person name="Jenkins J."/>
            <person name="Shu S."/>
            <person name="Flowers D."/>
            <person name="Luo F."/>
            <person name="Wang Y."/>
            <person name="Xia P."/>
            <person name="Barry K."/>
            <person name="Daum C."/>
            <person name="Lipzen A."/>
            <person name="Yoshinaga Y."/>
            <person name="Schmutz J."/>
            <person name="Saski C."/>
            <person name="Vermerris W."/>
            <person name="Kresovich S."/>
        </authorList>
    </citation>
    <scope>NUCLEOTIDE SEQUENCE</scope>
</reference>
<dbReference type="EMBL" id="CM027680">
    <property type="protein sequence ID" value="KAG0549811.1"/>
    <property type="molecule type" value="Genomic_DNA"/>
</dbReference>
<feature type="region of interest" description="Disordered" evidence="1">
    <location>
        <begin position="291"/>
        <end position="332"/>
    </location>
</feature>
<dbReference type="AlphaFoldDB" id="A0A921S1F8"/>
<evidence type="ECO:0000313" key="3">
    <source>
        <dbReference type="Proteomes" id="UP000807115"/>
    </source>
</evidence>
<accession>A0A921S1F8</accession>
<feature type="region of interest" description="Disordered" evidence="1">
    <location>
        <begin position="231"/>
        <end position="274"/>
    </location>
</feature>
<dbReference type="Proteomes" id="UP000807115">
    <property type="component" value="Chromosome 1"/>
</dbReference>
<feature type="compositionally biased region" description="Pro residues" evidence="1">
    <location>
        <begin position="234"/>
        <end position="254"/>
    </location>
</feature>